<dbReference type="EMBL" id="KI657483">
    <property type="protein sequence ID" value="ETN86853.1"/>
    <property type="molecule type" value="Genomic_DNA"/>
</dbReference>
<keyword evidence="2" id="KW-1185">Reference proteome</keyword>
<gene>
    <name evidence="1" type="ORF">NECAME_16086</name>
</gene>
<dbReference type="KEGG" id="nai:NECAME_16086"/>
<sequence>MVGNGVGIALVAGSREHERASGVALLLEPVEDLCVVGQDRDIDIGVFGEAGFERGFAAARKPHERPVKPQRRGFEIRESRFDQHIRSNQRAIQVNNEWSAAHTVGRLAMGL</sequence>
<proteinExistence type="predicted"/>
<reference evidence="2" key="1">
    <citation type="journal article" date="2014" name="Nat. Genet.">
        <title>Genome of the human hookworm Necator americanus.</title>
        <authorList>
            <person name="Tang Y.T."/>
            <person name="Gao X."/>
            <person name="Rosa B.A."/>
            <person name="Abubucker S."/>
            <person name="Hallsworth-Pepin K."/>
            <person name="Martin J."/>
            <person name="Tyagi R."/>
            <person name="Heizer E."/>
            <person name="Zhang X."/>
            <person name="Bhonagiri-Palsikar V."/>
            <person name="Minx P."/>
            <person name="Warren W.C."/>
            <person name="Wang Q."/>
            <person name="Zhan B."/>
            <person name="Hotez P.J."/>
            <person name="Sternberg P.W."/>
            <person name="Dougall A."/>
            <person name="Gaze S.T."/>
            <person name="Mulvenna J."/>
            <person name="Sotillo J."/>
            <person name="Ranganathan S."/>
            <person name="Rabelo E.M."/>
            <person name="Wilson R.K."/>
            <person name="Felgner P.L."/>
            <person name="Bethony J."/>
            <person name="Hawdon J.M."/>
            <person name="Gasser R.B."/>
            <person name="Loukas A."/>
            <person name="Mitreva M."/>
        </authorList>
    </citation>
    <scope>NUCLEOTIDE SEQUENCE [LARGE SCALE GENOMIC DNA]</scope>
</reference>
<name>W2TYD5_NECAM</name>
<organism evidence="1 2">
    <name type="scientific">Necator americanus</name>
    <name type="common">Human hookworm</name>
    <dbReference type="NCBI Taxonomy" id="51031"/>
    <lineage>
        <taxon>Eukaryota</taxon>
        <taxon>Metazoa</taxon>
        <taxon>Ecdysozoa</taxon>
        <taxon>Nematoda</taxon>
        <taxon>Chromadorea</taxon>
        <taxon>Rhabditida</taxon>
        <taxon>Rhabditina</taxon>
        <taxon>Rhabditomorpha</taxon>
        <taxon>Strongyloidea</taxon>
        <taxon>Ancylostomatidae</taxon>
        <taxon>Bunostominae</taxon>
        <taxon>Necator</taxon>
    </lineage>
</organism>
<dbReference type="Proteomes" id="UP000053676">
    <property type="component" value="Unassembled WGS sequence"/>
</dbReference>
<dbReference type="AlphaFoldDB" id="W2TYD5"/>
<evidence type="ECO:0000313" key="1">
    <source>
        <dbReference type="EMBL" id="ETN86853.1"/>
    </source>
</evidence>
<protein>
    <submittedName>
        <fullName evidence="1">Uncharacterized protein</fullName>
    </submittedName>
</protein>
<evidence type="ECO:0000313" key="2">
    <source>
        <dbReference type="Proteomes" id="UP000053676"/>
    </source>
</evidence>
<accession>W2TYD5</accession>